<evidence type="ECO:0000256" key="4">
    <source>
        <dbReference type="ARBA" id="ARBA00022723"/>
    </source>
</evidence>
<evidence type="ECO:0000256" key="10">
    <source>
        <dbReference type="SAM" id="MobiDB-lite"/>
    </source>
</evidence>
<evidence type="ECO:0000256" key="1">
    <source>
        <dbReference type="ARBA" id="ARBA00002494"/>
    </source>
</evidence>
<evidence type="ECO:0000313" key="13">
    <source>
        <dbReference type="Proteomes" id="UP001595850"/>
    </source>
</evidence>
<dbReference type="PROSITE" id="PS51318">
    <property type="entry name" value="TAT"/>
    <property type="match status" value="1"/>
</dbReference>
<gene>
    <name evidence="12" type="ORF">ACFOWE_26940</name>
</gene>
<evidence type="ECO:0000256" key="9">
    <source>
        <dbReference type="ARBA" id="ARBA00034078"/>
    </source>
</evidence>
<dbReference type="PANTHER" id="PTHR10134">
    <property type="entry name" value="CYTOCHROME B-C1 COMPLEX SUBUNIT RIESKE, MITOCHONDRIAL"/>
    <property type="match status" value="1"/>
</dbReference>
<comment type="cofactor">
    <cofactor evidence="9">
        <name>[2Fe-2S] cluster</name>
        <dbReference type="ChEBI" id="CHEBI:190135"/>
    </cofactor>
</comment>
<dbReference type="InterPro" id="IPR014349">
    <property type="entry name" value="Rieske_Fe-S_prot"/>
</dbReference>
<comment type="function">
    <text evidence="1">Iron-sulfur subunit of the cytochrome bc1 complex, an essential component of the respiratory electron transport chain required for ATP synthesis. The bc1 complex catalyzes the oxidation of menaquinol and the reduction of cytochrome c in the respiratory chain. The bc1 complex operates through a Q-cycle mechanism that couples electron transfer to generation of the proton gradient that drives ATP synthesis.</text>
</comment>
<reference evidence="13" key="1">
    <citation type="journal article" date="2019" name="Int. J. Syst. Evol. Microbiol.">
        <title>The Global Catalogue of Microorganisms (GCM) 10K type strain sequencing project: providing services to taxonomists for standard genome sequencing and annotation.</title>
        <authorList>
            <consortium name="The Broad Institute Genomics Platform"/>
            <consortium name="The Broad Institute Genome Sequencing Center for Infectious Disease"/>
            <person name="Wu L."/>
            <person name="Ma J."/>
        </authorList>
    </citation>
    <scope>NUCLEOTIDE SEQUENCE [LARGE SCALE GENOMIC DNA]</scope>
    <source>
        <strain evidence="13">TBRC 4489</strain>
    </source>
</reference>
<sequence length="153" mass="14842">MTDTTRRAVVLGAGGAGLAALLTACSGDEPAPDGAVGTASSSAPENGTTAGSGSGGSGSGALAKTSDIPEGGGKVFKDAKVVVTQPSAGQFKCFSSVCTHQGCDVGGVEGTDIVCPCHNSRFSIADGSVTNGPANKPLEEKQITVQGDSITLA</sequence>
<dbReference type="PROSITE" id="PS51296">
    <property type="entry name" value="RIESKE"/>
    <property type="match status" value="1"/>
</dbReference>
<keyword evidence="7" id="KW-1015">Disulfide bond</keyword>
<accession>A0ABV8IDD3</accession>
<keyword evidence="3" id="KW-0001">2Fe-2S</keyword>
<dbReference type="Proteomes" id="UP001595850">
    <property type="component" value="Unassembled WGS sequence"/>
</dbReference>
<dbReference type="InterPro" id="IPR006311">
    <property type="entry name" value="TAT_signal"/>
</dbReference>
<evidence type="ECO:0000256" key="6">
    <source>
        <dbReference type="ARBA" id="ARBA00023014"/>
    </source>
</evidence>
<feature type="compositionally biased region" description="Gly residues" evidence="10">
    <location>
        <begin position="50"/>
        <end position="59"/>
    </location>
</feature>
<dbReference type="SUPFAM" id="SSF50022">
    <property type="entry name" value="ISP domain"/>
    <property type="match status" value="1"/>
</dbReference>
<evidence type="ECO:0000256" key="3">
    <source>
        <dbReference type="ARBA" id="ARBA00022714"/>
    </source>
</evidence>
<dbReference type="Gene3D" id="2.102.10.10">
    <property type="entry name" value="Rieske [2Fe-2S] iron-sulphur domain"/>
    <property type="match status" value="1"/>
</dbReference>
<keyword evidence="5" id="KW-0408">Iron</keyword>
<keyword evidence="4" id="KW-0479">Metal-binding</keyword>
<keyword evidence="6" id="KW-0411">Iron-sulfur</keyword>
<name>A0ABV8IDD3_9ACTN</name>
<dbReference type="EMBL" id="JBHSBM010000040">
    <property type="protein sequence ID" value="MFC4061954.1"/>
    <property type="molecule type" value="Genomic_DNA"/>
</dbReference>
<evidence type="ECO:0000256" key="8">
    <source>
        <dbReference type="ARBA" id="ARBA00029586"/>
    </source>
</evidence>
<dbReference type="CDD" id="cd03467">
    <property type="entry name" value="Rieske"/>
    <property type="match status" value="1"/>
</dbReference>
<dbReference type="InterPro" id="IPR017941">
    <property type="entry name" value="Rieske_2Fe-2S"/>
</dbReference>
<evidence type="ECO:0000256" key="2">
    <source>
        <dbReference type="ARBA" id="ARBA00015816"/>
    </source>
</evidence>
<dbReference type="Pfam" id="PF00355">
    <property type="entry name" value="Rieske"/>
    <property type="match status" value="1"/>
</dbReference>
<dbReference type="RefSeq" id="WP_377292625.1">
    <property type="nucleotide sequence ID" value="NZ_JBHSBM010000040.1"/>
</dbReference>
<keyword evidence="13" id="KW-1185">Reference proteome</keyword>
<comment type="caution">
    <text evidence="12">The sequence shown here is derived from an EMBL/GenBank/DDBJ whole genome shotgun (WGS) entry which is preliminary data.</text>
</comment>
<evidence type="ECO:0000313" key="12">
    <source>
        <dbReference type="EMBL" id="MFC4061954.1"/>
    </source>
</evidence>
<feature type="domain" description="Rieske" evidence="11">
    <location>
        <begin position="60"/>
        <end position="152"/>
    </location>
</feature>
<dbReference type="InterPro" id="IPR036922">
    <property type="entry name" value="Rieske_2Fe-2S_sf"/>
</dbReference>
<dbReference type="PROSITE" id="PS51257">
    <property type="entry name" value="PROKAR_LIPOPROTEIN"/>
    <property type="match status" value="1"/>
</dbReference>
<proteinExistence type="predicted"/>
<evidence type="ECO:0000256" key="7">
    <source>
        <dbReference type="ARBA" id="ARBA00023157"/>
    </source>
</evidence>
<evidence type="ECO:0000256" key="5">
    <source>
        <dbReference type="ARBA" id="ARBA00023004"/>
    </source>
</evidence>
<dbReference type="InterPro" id="IPR005805">
    <property type="entry name" value="Rieske_Fe-S_prot_C"/>
</dbReference>
<feature type="region of interest" description="Disordered" evidence="10">
    <location>
        <begin position="31"/>
        <end position="71"/>
    </location>
</feature>
<protein>
    <recommendedName>
        <fullName evidence="2">Cytochrome bc1 complex Rieske iron-sulfur subunit</fullName>
    </recommendedName>
    <alternativeName>
        <fullName evidence="8">Cytochrome bc1 reductase complex subunit QcrA</fullName>
    </alternativeName>
</protein>
<organism evidence="12 13">
    <name type="scientific">Planomonospora corallina</name>
    <dbReference type="NCBI Taxonomy" id="1806052"/>
    <lineage>
        <taxon>Bacteria</taxon>
        <taxon>Bacillati</taxon>
        <taxon>Actinomycetota</taxon>
        <taxon>Actinomycetes</taxon>
        <taxon>Streptosporangiales</taxon>
        <taxon>Streptosporangiaceae</taxon>
        <taxon>Planomonospora</taxon>
    </lineage>
</organism>
<dbReference type="PRINTS" id="PR00162">
    <property type="entry name" value="RIESKE"/>
</dbReference>
<evidence type="ECO:0000259" key="11">
    <source>
        <dbReference type="PROSITE" id="PS51296"/>
    </source>
</evidence>